<evidence type="ECO:0000313" key="3">
    <source>
        <dbReference type="Proteomes" id="UP000320496"/>
    </source>
</evidence>
<dbReference type="EMBL" id="CP036275">
    <property type="protein sequence ID" value="QDU38633.1"/>
    <property type="molecule type" value="Genomic_DNA"/>
</dbReference>
<accession>A0A517Z845</accession>
<protein>
    <submittedName>
        <fullName evidence="2">Uncharacterized protein</fullName>
    </submittedName>
</protein>
<dbReference type="RefSeq" id="WP_145369895.1">
    <property type="nucleotide sequence ID" value="NZ_CP036275.1"/>
</dbReference>
<feature type="transmembrane region" description="Helical" evidence="1">
    <location>
        <begin position="12"/>
        <end position="33"/>
    </location>
</feature>
<evidence type="ECO:0000256" key="1">
    <source>
        <dbReference type="SAM" id="Phobius"/>
    </source>
</evidence>
<organism evidence="2 3">
    <name type="scientific">Maioricimonas rarisocia</name>
    <dbReference type="NCBI Taxonomy" id="2528026"/>
    <lineage>
        <taxon>Bacteria</taxon>
        <taxon>Pseudomonadati</taxon>
        <taxon>Planctomycetota</taxon>
        <taxon>Planctomycetia</taxon>
        <taxon>Planctomycetales</taxon>
        <taxon>Planctomycetaceae</taxon>
        <taxon>Maioricimonas</taxon>
    </lineage>
</organism>
<dbReference type="Proteomes" id="UP000320496">
    <property type="component" value="Chromosome"/>
</dbReference>
<reference evidence="2 3" key="1">
    <citation type="submission" date="2019-02" db="EMBL/GenBank/DDBJ databases">
        <title>Deep-cultivation of Planctomycetes and their phenomic and genomic characterization uncovers novel biology.</title>
        <authorList>
            <person name="Wiegand S."/>
            <person name="Jogler M."/>
            <person name="Boedeker C."/>
            <person name="Pinto D."/>
            <person name="Vollmers J."/>
            <person name="Rivas-Marin E."/>
            <person name="Kohn T."/>
            <person name="Peeters S.H."/>
            <person name="Heuer A."/>
            <person name="Rast P."/>
            <person name="Oberbeckmann S."/>
            <person name="Bunk B."/>
            <person name="Jeske O."/>
            <person name="Meyerdierks A."/>
            <person name="Storesund J.E."/>
            <person name="Kallscheuer N."/>
            <person name="Luecker S."/>
            <person name="Lage O.M."/>
            <person name="Pohl T."/>
            <person name="Merkel B.J."/>
            <person name="Hornburger P."/>
            <person name="Mueller R.-W."/>
            <person name="Bruemmer F."/>
            <person name="Labrenz M."/>
            <person name="Spormann A.M."/>
            <person name="Op den Camp H."/>
            <person name="Overmann J."/>
            <person name="Amann R."/>
            <person name="Jetten M.S.M."/>
            <person name="Mascher T."/>
            <person name="Medema M.H."/>
            <person name="Devos D.P."/>
            <person name="Kaster A.-K."/>
            <person name="Ovreas L."/>
            <person name="Rohde M."/>
            <person name="Galperin M.Y."/>
            <person name="Jogler C."/>
        </authorList>
    </citation>
    <scope>NUCLEOTIDE SEQUENCE [LARGE SCALE GENOMIC DNA]</scope>
    <source>
        <strain evidence="2 3">Mal4</strain>
    </source>
</reference>
<keyword evidence="1" id="KW-0812">Transmembrane</keyword>
<dbReference type="AlphaFoldDB" id="A0A517Z845"/>
<name>A0A517Z845_9PLAN</name>
<keyword evidence="1" id="KW-0472">Membrane</keyword>
<proteinExistence type="predicted"/>
<dbReference type="KEGG" id="mri:Mal4_29620"/>
<feature type="transmembrane region" description="Helical" evidence="1">
    <location>
        <begin position="39"/>
        <end position="57"/>
    </location>
</feature>
<keyword evidence="3" id="KW-1185">Reference proteome</keyword>
<keyword evidence="1" id="KW-1133">Transmembrane helix</keyword>
<evidence type="ECO:0000313" key="2">
    <source>
        <dbReference type="EMBL" id="QDU38633.1"/>
    </source>
</evidence>
<sequence>MHYRESPLQFVLRNFPFMFVGLLLCGIIGYFVAGSDGRALGSGVGAGLGLILGGIVGKLRK</sequence>
<gene>
    <name evidence="2" type="ORF">Mal4_29620</name>
</gene>